<dbReference type="EMBL" id="CAJVQB010001789">
    <property type="protein sequence ID" value="CAG8550040.1"/>
    <property type="molecule type" value="Genomic_DNA"/>
</dbReference>
<organism evidence="6 7">
    <name type="scientific">Gigaspora margarita</name>
    <dbReference type="NCBI Taxonomy" id="4874"/>
    <lineage>
        <taxon>Eukaryota</taxon>
        <taxon>Fungi</taxon>
        <taxon>Fungi incertae sedis</taxon>
        <taxon>Mucoromycota</taxon>
        <taxon>Glomeromycotina</taxon>
        <taxon>Glomeromycetes</taxon>
        <taxon>Diversisporales</taxon>
        <taxon>Gigasporaceae</taxon>
        <taxon>Gigaspora</taxon>
    </lineage>
</organism>
<dbReference type="PROSITE" id="PS50011">
    <property type="entry name" value="PROTEIN_KINASE_DOM"/>
    <property type="match status" value="1"/>
</dbReference>
<evidence type="ECO:0000256" key="3">
    <source>
        <dbReference type="ARBA" id="ARBA00022777"/>
    </source>
</evidence>
<dbReference type="PANTHER" id="PTHR44329:SF288">
    <property type="entry name" value="MITOGEN-ACTIVATED PROTEIN KINASE KINASE KINASE 20"/>
    <property type="match status" value="1"/>
</dbReference>
<dbReference type="Proteomes" id="UP000789901">
    <property type="component" value="Unassembled WGS sequence"/>
</dbReference>
<comment type="caution">
    <text evidence="6">The sequence shown here is derived from an EMBL/GenBank/DDBJ whole genome shotgun (WGS) entry which is preliminary data.</text>
</comment>
<dbReference type="Pfam" id="PF00069">
    <property type="entry name" value="Pkinase"/>
    <property type="match status" value="1"/>
</dbReference>
<evidence type="ECO:0000313" key="7">
    <source>
        <dbReference type="Proteomes" id="UP000789901"/>
    </source>
</evidence>
<proteinExistence type="predicted"/>
<evidence type="ECO:0000313" key="6">
    <source>
        <dbReference type="EMBL" id="CAG8550040.1"/>
    </source>
</evidence>
<dbReference type="InterPro" id="IPR011009">
    <property type="entry name" value="Kinase-like_dom_sf"/>
</dbReference>
<dbReference type="SUPFAM" id="SSF56112">
    <property type="entry name" value="Protein kinase-like (PK-like)"/>
    <property type="match status" value="1"/>
</dbReference>
<gene>
    <name evidence="6" type="ORF">GMARGA_LOCUS4511</name>
</gene>
<evidence type="ECO:0000259" key="5">
    <source>
        <dbReference type="PROSITE" id="PS50011"/>
    </source>
</evidence>
<protein>
    <submittedName>
        <fullName evidence="6">13453_t:CDS:1</fullName>
    </submittedName>
</protein>
<reference evidence="6 7" key="1">
    <citation type="submission" date="2021-06" db="EMBL/GenBank/DDBJ databases">
        <authorList>
            <person name="Kallberg Y."/>
            <person name="Tangrot J."/>
            <person name="Rosling A."/>
        </authorList>
    </citation>
    <scope>NUCLEOTIDE SEQUENCE [LARGE SCALE GENOMIC DNA]</scope>
    <source>
        <strain evidence="6 7">120-4 pot B 10/14</strain>
    </source>
</reference>
<keyword evidence="1" id="KW-0808">Transferase</keyword>
<accession>A0ABN7UAL0</accession>
<keyword evidence="3" id="KW-0418">Kinase</keyword>
<keyword evidence="4" id="KW-0067">ATP-binding</keyword>
<keyword evidence="2" id="KW-0547">Nucleotide-binding</keyword>
<keyword evidence="7" id="KW-1185">Reference proteome</keyword>
<name>A0ABN7UAL0_GIGMA</name>
<dbReference type="Gene3D" id="1.10.510.10">
    <property type="entry name" value="Transferase(Phosphotransferase) domain 1"/>
    <property type="match status" value="1"/>
</dbReference>
<sequence length="206" mass="24108">MPDNISCNLKEYNKHAKGHPLKGKPENILMNGLKPLITDFGSSFRTDDSLEIKVRWQDYAFTFEYVDPQVFLEPDFVKLTIKSDIYALGIIFWQLSSGKLPYLSISHPTTFCYTVACENYRDEPVSGTPRHYIALYNDCWNTDPETRLYTDEVLQRIQPLKNEKIEFIENKLHSRKNEELSYSISSITSNYLRLIKYLHAKFCVLF</sequence>
<dbReference type="InterPro" id="IPR000719">
    <property type="entry name" value="Prot_kinase_dom"/>
</dbReference>
<dbReference type="PANTHER" id="PTHR44329">
    <property type="entry name" value="SERINE/THREONINE-PROTEIN KINASE TNNI3K-RELATED"/>
    <property type="match status" value="1"/>
</dbReference>
<evidence type="ECO:0000256" key="4">
    <source>
        <dbReference type="ARBA" id="ARBA00022840"/>
    </source>
</evidence>
<evidence type="ECO:0000256" key="2">
    <source>
        <dbReference type="ARBA" id="ARBA00022741"/>
    </source>
</evidence>
<evidence type="ECO:0000256" key="1">
    <source>
        <dbReference type="ARBA" id="ARBA00022679"/>
    </source>
</evidence>
<dbReference type="InterPro" id="IPR051681">
    <property type="entry name" value="Ser/Thr_Kinases-Pseudokinases"/>
</dbReference>
<feature type="domain" description="Protein kinase" evidence="5">
    <location>
        <begin position="1"/>
        <end position="161"/>
    </location>
</feature>